<evidence type="ECO:0000313" key="7">
    <source>
        <dbReference type="EMBL" id="VFR51194.1"/>
    </source>
</evidence>
<evidence type="ECO:0000313" key="5">
    <source>
        <dbReference type="EMBL" id="VFR33660.1"/>
    </source>
</evidence>
<dbReference type="EMBL" id="CAADIG010000004">
    <property type="protein sequence ID" value="VFR38569.1"/>
    <property type="molecule type" value="Genomic_DNA"/>
</dbReference>
<evidence type="ECO:0000313" key="4">
    <source>
        <dbReference type="EMBL" id="VFR30900.1"/>
    </source>
</evidence>
<feature type="domain" description="DUF5983" evidence="1">
    <location>
        <begin position="2"/>
        <end position="93"/>
    </location>
</feature>
<dbReference type="AlphaFoldDB" id="A0A484P272"/>
<evidence type="ECO:0000313" key="6">
    <source>
        <dbReference type="EMBL" id="VFR38569.1"/>
    </source>
</evidence>
<evidence type="ECO:0000313" key="9">
    <source>
        <dbReference type="EMBL" id="VFR70009.1"/>
    </source>
</evidence>
<evidence type="ECO:0000313" key="3">
    <source>
        <dbReference type="EMBL" id="VFR29245.1"/>
    </source>
</evidence>
<dbReference type="InterPro" id="IPR046025">
    <property type="entry name" value="DUF5983"/>
</dbReference>
<evidence type="ECO:0000259" key="1">
    <source>
        <dbReference type="Pfam" id="PF19419"/>
    </source>
</evidence>
<dbReference type="EMBL" id="CAADIL010000012">
    <property type="protein sequence ID" value="VFR70009.1"/>
    <property type="molecule type" value="Genomic_DNA"/>
</dbReference>
<dbReference type="EMBL" id="CAADID010000009">
    <property type="protein sequence ID" value="VFR63056.1"/>
    <property type="molecule type" value="Genomic_DNA"/>
</dbReference>
<dbReference type="Pfam" id="PF19419">
    <property type="entry name" value="DUF5983"/>
    <property type="match status" value="1"/>
</dbReference>
<evidence type="ECO:0000313" key="8">
    <source>
        <dbReference type="EMBL" id="VFR63056.1"/>
    </source>
</evidence>
<sequence>MEWADIATPTGFLFIAFRIPYNPAVGLKLIVTPWTDGNLMHVEGIAADGLREEHRKKGVPESLIEVLYLAALADVRFLVFDADASVLAGLPLYK</sequence>
<dbReference type="EMBL" id="CAADIJ010000024">
    <property type="protein sequence ID" value="VFR84323.1"/>
    <property type="molecule type" value="Genomic_DNA"/>
</dbReference>
<protein>
    <recommendedName>
        <fullName evidence="1">DUF5983 domain-containing protein</fullName>
    </recommendedName>
</protein>
<dbReference type="EMBL" id="CAADIB010000009">
    <property type="protein sequence ID" value="VFR29245.1"/>
    <property type="molecule type" value="Genomic_DNA"/>
</dbReference>
<evidence type="ECO:0000313" key="2">
    <source>
        <dbReference type="EMBL" id="VFR19626.1"/>
    </source>
</evidence>
<organism evidence="2">
    <name type="scientific">plant metagenome</name>
    <dbReference type="NCBI Taxonomy" id="1297885"/>
    <lineage>
        <taxon>unclassified sequences</taxon>
        <taxon>metagenomes</taxon>
        <taxon>organismal metagenomes</taxon>
    </lineage>
</organism>
<accession>A0A484P272</accession>
<evidence type="ECO:0000313" key="10">
    <source>
        <dbReference type="EMBL" id="VFR84323.1"/>
    </source>
</evidence>
<dbReference type="EMBL" id="CAADIH010000037">
    <property type="protein sequence ID" value="VFR51194.1"/>
    <property type="molecule type" value="Genomic_DNA"/>
</dbReference>
<name>A0A484P272_9ZZZZ</name>
<reference evidence="2" key="1">
    <citation type="submission" date="2019-03" db="EMBL/GenBank/DDBJ databases">
        <authorList>
            <person name="Danneels B."/>
        </authorList>
    </citation>
    <scope>NUCLEOTIDE SEQUENCE</scope>
</reference>
<proteinExistence type="predicted"/>
<dbReference type="EMBL" id="CAADIE010000002">
    <property type="protein sequence ID" value="VFR33660.1"/>
    <property type="molecule type" value="Genomic_DNA"/>
</dbReference>
<dbReference type="EMBL" id="CAADIC010000014">
    <property type="protein sequence ID" value="VFR30900.1"/>
    <property type="molecule type" value="Genomic_DNA"/>
</dbReference>
<dbReference type="EMBL" id="CAADHZ010000003">
    <property type="protein sequence ID" value="VFR19626.1"/>
    <property type="molecule type" value="Genomic_DNA"/>
</dbReference>
<gene>
    <name evidence="4" type="ORF">ANDA3_4130</name>
    <name evidence="2" type="ORF">ANDO1_3882</name>
    <name evidence="3" type="ORF">ANDO2_3787</name>
    <name evidence="6" type="ORF">ANT2_3897</name>
    <name evidence="8" type="ORF">ANT3_3899</name>
    <name evidence="5" type="ORF">BER1_3895</name>
    <name evidence="7" type="ORF">BER2_3866</name>
    <name evidence="9" type="ORF">DAR2_3981</name>
    <name evidence="10" type="ORF">DAR3_3662</name>
</gene>